<gene>
    <name evidence="2" type="ORF">IAC58_02530</name>
</gene>
<sequence length="82" mass="9712">MALFNYENTSYFKRKEINLLSIKDNFKLDGSIESKVIAFAFSLCAEIERKLISERTKESLNRLKNEGVKPPFSYLLCYHYMY</sequence>
<dbReference type="GO" id="GO:0003677">
    <property type="term" value="F:DNA binding"/>
    <property type="evidence" value="ECO:0007669"/>
    <property type="project" value="InterPro"/>
</dbReference>
<reference evidence="2" key="1">
    <citation type="submission" date="2020-10" db="EMBL/GenBank/DDBJ databases">
        <authorList>
            <person name="Gilroy R."/>
        </authorList>
    </citation>
    <scope>NUCLEOTIDE SEQUENCE</scope>
    <source>
        <strain evidence="2">11159</strain>
    </source>
</reference>
<accession>A0A9D9DJQ9</accession>
<comment type="caution">
    <text evidence="2">The sequence shown here is derived from an EMBL/GenBank/DDBJ whole genome shotgun (WGS) entry which is preliminary data.</text>
</comment>
<dbReference type="Pfam" id="PF00239">
    <property type="entry name" value="Resolvase"/>
    <property type="match status" value="1"/>
</dbReference>
<evidence type="ECO:0000313" key="2">
    <source>
        <dbReference type="EMBL" id="MBO8427420.1"/>
    </source>
</evidence>
<feature type="domain" description="Resolvase/invertase-type recombinase catalytic" evidence="1">
    <location>
        <begin position="10"/>
        <end position="68"/>
    </location>
</feature>
<proteinExistence type="predicted"/>
<protein>
    <submittedName>
        <fullName evidence="2">Recombinase family protein</fullName>
    </submittedName>
</protein>
<dbReference type="InterPro" id="IPR006119">
    <property type="entry name" value="Resolv_N"/>
</dbReference>
<dbReference type="AlphaFoldDB" id="A0A9D9DJQ9"/>
<dbReference type="Proteomes" id="UP000823613">
    <property type="component" value="Unassembled WGS sequence"/>
</dbReference>
<dbReference type="EMBL" id="JADIMY010000054">
    <property type="protein sequence ID" value="MBO8427420.1"/>
    <property type="molecule type" value="Genomic_DNA"/>
</dbReference>
<reference evidence="2" key="2">
    <citation type="journal article" date="2021" name="PeerJ">
        <title>Extensive microbial diversity within the chicken gut microbiome revealed by metagenomics and culture.</title>
        <authorList>
            <person name="Gilroy R."/>
            <person name="Ravi A."/>
            <person name="Getino M."/>
            <person name="Pursley I."/>
            <person name="Horton D.L."/>
            <person name="Alikhan N.F."/>
            <person name="Baker D."/>
            <person name="Gharbi K."/>
            <person name="Hall N."/>
            <person name="Watson M."/>
            <person name="Adriaenssens E.M."/>
            <person name="Foster-Nyarko E."/>
            <person name="Jarju S."/>
            <person name="Secka A."/>
            <person name="Antonio M."/>
            <person name="Oren A."/>
            <person name="Chaudhuri R.R."/>
            <person name="La Ragione R."/>
            <person name="Hildebrand F."/>
            <person name="Pallen M.J."/>
        </authorList>
    </citation>
    <scope>NUCLEOTIDE SEQUENCE</scope>
    <source>
        <strain evidence="2">11159</strain>
    </source>
</reference>
<evidence type="ECO:0000313" key="3">
    <source>
        <dbReference type="Proteomes" id="UP000823613"/>
    </source>
</evidence>
<dbReference type="InterPro" id="IPR036162">
    <property type="entry name" value="Resolvase-like_N_sf"/>
</dbReference>
<name>A0A9D9DJQ9_9BACL</name>
<evidence type="ECO:0000259" key="1">
    <source>
        <dbReference type="Pfam" id="PF00239"/>
    </source>
</evidence>
<dbReference type="Gene3D" id="3.40.50.1390">
    <property type="entry name" value="Resolvase, N-terminal catalytic domain"/>
    <property type="match status" value="1"/>
</dbReference>
<dbReference type="SUPFAM" id="SSF53041">
    <property type="entry name" value="Resolvase-like"/>
    <property type="match status" value="1"/>
</dbReference>
<organism evidence="2 3">
    <name type="scientific">Candidatus Onthovivens merdipullorum</name>
    <dbReference type="NCBI Taxonomy" id="2840889"/>
    <lineage>
        <taxon>Bacteria</taxon>
        <taxon>Bacillati</taxon>
        <taxon>Bacillota</taxon>
        <taxon>Bacilli</taxon>
        <taxon>Bacillales</taxon>
        <taxon>Candidatus Onthovivens</taxon>
    </lineage>
</organism>
<dbReference type="GO" id="GO:0000150">
    <property type="term" value="F:DNA strand exchange activity"/>
    <property type="evidence" value="ECO:0007669"/>
    <property type="project" value="InterPro"/>
</dbReference>